<proteinExistence type="predicted"/>
<dbReference type="PANTHER" id="PTHR38442:SF1">
    <property type="entry name" value="INNER MEMBRANE PROTEIN"/>
    <property type="match status" value="1"/>
</dbReference>
<dbReference type="OrthoDB" id="9769590at2"/>
<dbReference type="Proteomes" id="UP000005387">
    <property type="component" value="Unassembled WGS sequence"/>
</dbReference>
<dbReference type="Pfam" id="PF04286">
    <property type="entry name" value="DUF445"/>
    <property type="match status" value="1"/>
</dbReference>
<evidence type="ECO:0000313" key="2">
    <source>
        <dbReference type="EMBL" id="EFM11197.1"/>
    </source>
</evidence>
<dbReference type="RefSeq" id="WP_006037654.1">
    <property type="nucleotide sequence ID" value="NZ_AEDD01000004.1"/>
</dbReference>
<dbReference type="eggNOG" id="COG2733">
    <property type="taxonomic scope" value="Bacteria"/>
</dbReference>
<dbReference type="AlphaFoldDB" id="E0I7P2"/>
<evidence type="ECO:0000256" key="1">
    <source>
        <dbReference type="SAM" id="Phobius"/>
    </source>
</evidence>
<keyword evidence="3" id="KW-1185">Reference proteome</keyword>
<reference evidence="2 3" key="1">
    <citation type="submission" date="2010-07" db="EMBL/GenBank/DDBJ databases">
        <title>The draft genome of Paenibacillus curdlanolyticus YK9.</title>
        <authorList>
            <consortium name="US DOE Joint Genome Institute (JGI-PGF)"/>
            <person name="Lucas S."/>
            <person name="Copeland A."/>
            <person name="Lapidus A."/>
            <person name="Cheng J.-F."/>
            <person name="Bruce D."/>
            <person name="Goodwin L."/>
            <person name="Pitluck S."/>
            <person name="Land M.L."/>
            <person name="Hauser L."/>
            <person name="Chang Y.-J."/>
            <person name="Jeffries C."/>
            <person name="Anderson I.J."/>
            <person name="Johnson E."/>
            <person name="Loganathan U."/>
            <person name="Mulhopadhyay B."/>
            <person name="Kyrpides N."/>
            <person name="Woyke T.J."/>
        </authorList>
    </citation>
    <scope>NUCLEOTIDE SEQUENCE [LARGE SCALE GENOMIC DNA]</scope>
    <source>
        <strain evidence="2 3">YK9</strain>
    </source>
</reference>
<organism evidence="2 3">
    <name type="scientific">Paenibacillus curdlanolyticus YK9</name>
    <dbReference type="NCBI Taxonomy" id="717606"/>
    <lineage>
        <taxon>Bacteria</taxon>
        <taxon>Bacillati</taxon>
        <taxon>Bacillota</taxon>
        <taxon>Bacilli</taxon>
        <taxon>Bacillales</taxon>
        <taxon>Paenibacillaceae</taxon>
        <taxon>Paenibacillus</taxon>
    </lineage>
</organism>
<dbReference type="EMBL" id="AEDD01000004">
    <property type="protein sequence ID" value="EFM11197.1"/>
    <property type="molecule type" value="Genomic_DNA"/>
</dbReference>
<accession>E0I7P2</accession>
<feature type="transmembrane region" description="Helical" evidence="1">
    <location>
        <begin position="36"/>
        <end position="55"/>
    </location>
</feature>
<keyword evidence="1" id="KW-1133">Transmembrane helix</keyword>
<dbReference type="InterPro" id="IPR007383">
    <property type="entry name" value="DUF445"/>
</dbReference>
<name>E0I7P2_9BACL</name>
<sequence>MNSRYLAVMSLAVMALGFIITLFLEETTWVFILQSGFEAGLVGGIADWFAVTALFRHPLGIPIPHTSLLLRNRDKIVRALISALEDELLNKTSIENRIRKLKLLQLGGSMLTKLAARRKVRVGVIEELIPIIQQLPLERAAAIAQSGVGAVVERMDFKLHADQLLTKTMEAGYDEKVLDYALGEALQWSQRPATRAMLGKLANDKLSEVKMGGLMGFAVQAFAGFMDEEKIGGMLQGMLVSGIRNLQDRDSAYRDTIMRELRVRLFQLAEDDERIGKLHQRALDAIASDKGALFMLARLEELRALALEKLEEQRETGAPALFAIYASIVRSLNRDSERIARWEDKLLAYAIHLVETNHYRIGQLVKDNLDQMDDAALVSMLEDKVGQDLQWIRVNGAICGFIVGIALSLIQLI</sequence>
<keyword evidence="1" id="KW-0812">Transmembrane</keyword>
<protein>
    <recommendedName>
        <fullName evidence="4">DUF445 domain-containing protein</fullName>
    </recommendedName>
</protein>
<evidence type="ECO:0008006" key="4">
    <source>
        <dbReference type="Google" id="ProtNLM"/>
    </source>
</evidence>
<gene>
    <name evidence="2" type="ORF">PaecuDRAFT_1643</name>
</gene>
<dbReference type="GO" id="GO:0005886">
    <property type="term" value="C:plasma membrane"/>
    <property type="evidence" value="ECO:0007669"/>
    <property type="project" value="TreeGrafter"/>
</dbReference>
<feature type="transmembrane region" description="Helical" evidence="1">
    <location>
        <begin position="6"/>
        <end position="24"/>
    </location>
</feature>
<dbReference type="STRING" id="717606.PaecuDRAFT_1643"/>
<evidence type="ECO:0000313" key="3">
    <source>
        <dbReference type="Proteomes" id="UP000005387"/>
    </source>
</evidence>
<keyword evidence="1" id="KW-0472">Membrane</keyword>
<dbReference type="PANTHER" id="PTHR38442">
    <property type="entry name" value="INNER MEMBRANE PROTEIN-RELATED"/>
    <property type="match status" value="1"/>
</dbReference>